<evidence type="ECO:0000259" key="6">
    <source>
        <dbReference type="PROSITE" id="PS51845"/>
    </source>
</evidence>
<dbReference type="SUPFAM" id="SSF109604">
    <property type="entry name" value="HD-domain/PDEase-like"/>
    <property type="match status" value="1"/>
</dbReference>
<evidence type="ECO:0000313" key="8">
    <source>
        <dbReference type="Proteomes" id="UP000274922"/>
    </source>
</evidence>
<evidence type="ECO:0000256" key="1">
    <source>
        <dbReference type="ARBA" id="ARBA00022723"/>
    </source>
</evidence>
<feature type="binding site" evidence="5">
    <location>
        <position position="244"/>
    </location>
    <ligand>
        <name>Zn(2+)</name>
        <dbReference type="ChEBI" id="CHEBI:29105"/>
        <label>1</label>
    </ligand>
</feature>
<feature type="binding site" evidence="5">
    <location>
        <position position="95"/>
    </location>
    <ligand>
        <name>Zn(2+)</name>
        <dbReference type="ChEBI" id="CHEBI:29105"/>
        <label>1</label>
    </ligand>
</feature>
<feature type="domain" description="PDEase" evidence="6">
    <location>
        <begin position="15"/>
        <end position="338"/>
    </location>
</feature>
<dbReference type="PROSITE" id="PS00126">
    <property type="entry name" value="PDEASE_I_1"/>
    <property type="match status" value="1"/>
</dbReference>
<dbReference type="InterPro" id="IPR023088">
    <property type="entry name" value="PDEase"/>
</dbReference>
<dbReference type="PANTHER" id="PTHR11347">
    <property type="entry name" value="CYCLIC NUCLEOTIDE PHOSPHODIESTERASE"/>
    <property type="match status" value="1"/>
</dbReference>
<proteinExistence type="predicted"/>
<dbReference type="AlphaFoldDB" id="A0A4P9X357"/>
<evidence type="ECO:0000313" key="7">
    <source>
        <dbReference type="EMBL" id="RKO99441.1"/>
    </source>
</evidence>
<dbReference type="GO" id="GO:0004114">
    <property type="term" value="F:3',5'-cyclic-nucleotide phosphodiesterase activity"/>
    <property type="evidence" value="ECO:0007669"/>
    <property type="project" value="InterPro"/>
</dbReference>
<feature type="active site" description="Proton donor" evidence="3">
    <location>
        <position position="91"/>
    </location>
</feature>
<dbReference type="STRING" id="1555241.A0A4P9X357"/>
<dbReference type="GO" id="GO:0046872">
    <property type="term" value="F:metal ion binding"/>
    <property type="evidence" value="ECO:0007669"/>
    <property type="project" value="UniProtKB-KW"/>
</dbReference>
<dbReference type="InterPro" id="IPR002073">
    <property type="entry name" value="PDEase_catalytic_dom"/>
</dbReference>
<feature type="binding site" evidence="4">
    <location>
        <begin position="91"/>
        <end position="95"/>
    </location>
    <ligand>
        <name>AMP</name>
        <dbReference type="ChEBI" id="CHEBI:456215"/>
    </ligand>
</feature>
<evidence type="ECO:0000256" key="2">
    <source>
        <dbReference type="ARBA" id="ARBA00022801"/>
    </source>
</evidence>
<dbReference type="Pfam" id="PF00233">
    <property type="entry name" value="PDEase_I"/>
    <property type="match status" value="1"/>
</dbReference>
<feature type="binding site" evidence="4">
    <location>
        <position position="295"/>
    </location>
    <ligand>
        <name>AMP</name>
        <dbReference type="ChEBI" id="CHEBI:456215"/>
    </ligand>
</feature>
<name>A0A4P9X357_9FUNG</name>
<feature type="binding site" evidence="5">
    <location>
        <position position="132"/>
    </location>
    <ligand>
        <name>Zn(2+)</name>
        <dbReference type="ChEBI" id="CHEBI:29105"/>
        <label>2</label>
    </ligand>
</feature>
<keyword evidence="2" id="KW-0378">Hydrolase</keyword>
<feature type="binding site" evidence="5">
    <location>
        <position position="132"/>
    </location>
    <ligand>
        <name>Zn(2+)</name>
        <dbReference type="ChEBI" id="CHEBI:29105"/>
        <label>1</label>
    </ligand>
</feature>
<dbReference type="CDD" id="cd00077">
    <property type="entry name" value="HDc"/>
    <property type="match status" value="1"/>
</dbReference>
<evidence type="ECO:0000256" key="3">
    <source>
        <dbReference type="PIRSR" id="PIRSR623088-1"/>
    </source>
</evidence>
<dbReference type="InterPro" id="IPR003607">
    <property type="entry name" value="HD/PDEase_dom"/>
</dbReference>
<dbReference type="Proteomes" id="UP000274922">
    <property type="component" value="Unassembled WGS sequence"/>
</dbReference>
<feature type="binding site" evidence="4">
    <location>
        <position position="244"/>
    </location>
    <ligand>
        <name>AMP</name>
        <dbReference type="ChEBI" id="CHEBI:456215"/>
    </ligand>
</feature>
<accession>A0A4P9X357</accession>
<feature type="binding site" evidence="5">
    <location>
        <position position="131"/>
    </location>
    <ligand>
        <name>Zn(2+)</name>
        <dbReference type="ChEBI" id="CHEBI:29105"/>
        <label>1</label>
    </ligand>
</feature>
<dbReference type="Gene3D" id="1.10.1300.10">
    <property type="entry name" value="3'5'-cyclic nucleotide phosphodiesterase, catalytic domain"/>
    <property type="match status" value="1"/>
</dbReference>
<organism evidence="7 8">
    <name type="scientific">Caulochytrium protostelioides</name>
    <dbReference type="NCBI Taxonomy" id="1555241"/>
    <lineage>
        <taxon>Eukaryota</taxon>
        <taxon>Fungi</taxon>
        <taxon>Fungi incertae sedis</taxon>
        <taxon>Chytridiomycota</taxon>
        <taxon>Chytridiomycota incertae sedis</taxon>
        <taxon>Chytridiomycetes</taxon>
        <taxon>Caulochytriales</taxon>
        <taxon>Caulochytriaceae</taxon>
        <taxon>Caulochytrium</taxon>
    </lineage>
</organism>
<dbReference type="PRINTS" id="PR00387">
    <property type="entry name" value="PDIESTERASE1"/>
</dbReference>
<sequence>MRVPRAPSSQLLQIERFVRNPELSRYFDRLEAPDFDVIAFDRAVDGNGMATLGVHLIQKYDLLTLLNLDPQVVNRWMLVVQEGYIATNPYHNSKHAADVLFCTHFYIRSPKIWPHLGPLDLLACIIAPLIHDYGHPGVNNAFLISTLDPLSLRYNDVAPLENYHAASVFDMMQSTELNLLETLPLESRRYVRDLVLTMVLATDMTAHFEWIGKFKTKLTSHTGFAYDQKTDKKLVLNMAIKATDINNAAKPNDLCVTWTNWCMEEFFLQGDQEKKRGMTVSMFMNRDNTDIPKCQIGFIDYIVTPLYEAWYAYLKEDMQAMMDNIDTNRQHWKKRVTT</sequence>
<evidence type="ECO:0000256" key="4">
    <source>
        <dbReference type="PIRSR" id="PIRSR623088-2"/>
    </source>
</evidence>
<gene>
    <name evidence="7" type="ORF">CXG81DRAFT_14511</name>
</gene>
<dbReference type="OrthoDB" id="546632at2759"/>
<dbReference type="InterPro" id="IPR036971">
    <property type="entry name" value="PDEase_catalytic_dom_sf"/>
</dbReference>
<protein>
    <recommendedName>
        <fullName evidence="6">PDEase domain-containing protein</fullName>
    </recommendedName>
</protein>
<dbReference type="InterPro" id="IPR023174">
    <property type="entry name" value="PDEase_CS"/>
</dbReference>
<dbReference type="PROSITE" id="PS51845">
    <property type="entry name" value="PDEASE_I_2"/>
    <property type="match status" value="1"/>
</dbReference>
<dbReference type="EMBL" id="ML014284">
    <property type="protein sequence ID" value="RKO99441.1"/>
    <property type="molecule type" value="Genomic_DNA"/>
</dbReference>
<keyword evidence="1 5" id="KW-0479">Metal-binding</keyword>
<evidence type="ECO:0000256" key="5">
    <source>
        <dbReference type="PIRSR" id="PIRSR623088-3"/>
    </source>
</evidence>
<dbReference type="GO" id="GO:0007165">
    <property type="term" value="P:signal transduction"/>
    <property type="evidence" value="ECO:0007669"/>
    <property type="project" value="InterPro"/>
</dbReference>
<feature type="binding site" evidence="4">
    <location>
        <position position="132"/>
    </location>
    <ligand>
        <name>AMP</name>
        <dbReference type="ChEBI" id="CHEBI:456215"/>
    </ligand>
</feature>
<keyword evidence="8" id="KW-1185">Reference proteome</keyword>
<reference evidence="8" key="1">
    <citation type="journal article" date="2018" name="Nat. Microbiol.">
        <title>Leveraging single-cell genomics to expand the fungal tree of life.</title>
        <authorList>
            <person name="Ahrendt S.R."/>
            <person name="Quandt C.A."/>
            <person name="Ciobanu D."/>
            <person name="Clum A."/>
            <person name="Salamov A."/>
            <person name="Andreopoulos B."/>
            <person name="Cheng J.F."/>
            <person name="Woyke T."/>
            <person name="Pelin A."/>
            <person name="Henrissat B."/>
            <person name="Reynolds N.K."/>
            <person name="Benny G.L."/>
            <person name="Smith M.E."/>
            <person name="James T.Y."/>
            <person name="Grigoriev I.V."/>
        </authorList>
    </citation>
    <scope>NUCLEOTIDE SEQUENCE [LARGE SCALE GENOMIC DNA]</scope>
    <source>
        <strain evidence="8">ATCC 52028</strain>
    </source>
</reference>